<gene>
    <name evidence="1" type="ORF">NITHO_3400022</name>
</gene>
<dbReference type="Proteomes" id="UP000004221">
    <property type="component" value="Unassembled WGS sequence"/>
</dbReference>
<keyword evidence="2" id="KW-1185">Reference proteome</keyword>
<dbReference type="OrthoDB" id="7059173at2"/>
<dbReference type="RefSeq" id="WP_008478600.1">
    <property type="nucleotide sequence ID" value="NZ_CAGS01000269.1"/>
</dbReference>
<organism evidence="1 2">
    <name type="scientific">Nitrolancea hollandica Lb</name>
    <dbReference type="NCBI Taxonomy" id="1129897"/>
    <lineage>
        <taxon>Bacteria</taxon>
        <taxon>Pseudomonadati</taxon>
        <taxon>Thermomicrobiota</taxon>
        <taxon>Thermomicrobia</taxon>
        <taxon>Sphaerobacterales</taxon>
        <taxon>Sphaerobacterineae</taxon>
        <taxon>Sphaerobacteraceae</taxon>
        <taxon>Nitrolancea</taxon>
    </lineage>
</organism>
<evidence type="ECO:0008006" key="3">
    <source>
        <dbReference type="Google" id="ProtNLM"/>
    </source>
</evidence>
<sequence length="201" mass="22007">MTSLGILAYGSLIDDPGAELQEIITDRLPGVTTPFGIEFVRTSRTRDGAPVLVPVSEGGEPVAGVVLVLEDGISEQEAMDRLYRREIHQVGCGKCYEHPRDGDLNRMRIGRSTNLAGVKTLIYASFQQNIPNPTPETLGRLAIESAKARAGKRGKDGIRYLIDARRNGIRTPLMNGYRREILRQTGTHSLADALRIARQAG</sequence>
<dbReference type="EMBL" id="CAGS01000269">
    <property type="protein sequence ID" value="CCF84438.1"/>
    <property type="molecule type" value="Genomic_DNA"/>
</dbReference>
<name>I4EIC6_9BACT</name>
<proteinExistence type="predicted"/>
<accession>I4EIC6</accession>
<reference evidence="1 2" key="1">
    <citation type="journal article" date="2012" name="ISME J.">
        <title>Nitrification expanded: discovery, physiology and genomics of a nitrite-oxidizing bacterium from the phylum Chloroflexi.</title>
        <authorList>
            <person name="Sorokin D.Y."/>
            <person name="Lucker S."/>
            <person name="Vejmelkova D."/>
            <person name="Kostrikina N.A."/>
            <person name="Kleerebezem R."/>
            <person name="Rijpstra W.I."/>
            <person name="Damste J.S."/>
            <person name="Le Paslier D."/>
            <person name="Muyzer G."/>
            <person name="Wagner M."/>
            <person name="van Loosdrecht M.C."/>
            <person name="Daims H."/>
        </authorList>
    </citation>
    <scope>NUCLEOTIDE SEQUENCE [LARGE SCALE GENOMIC DNA]</scope>
    <source>
        <strain evidence="2">none</strain>
    </source>
</reference>
<protein>
    <recommendedName>
        <fullName evidence="3">Gamma-glutamylcyclotransferase AIG2-like domain-containing protein</fullName>
    </recommendedName>
</protein>
<comment type="caution">
    <text evidence="1">The sequence shown here is derived from an EMBL/GenBank/DDBJ whole genome shotgun (WGS) entry which is preliminary data.</text>
</comment>
<dbReference type="AlphaFoldDB" id="I4EIC6"/>
<evidence type="ECO:0000313" key="1">
    <source>
        <dbReference type="EMBL" id="CCF84438.1"/>
    </source>
</evidence>
<evidence type="ECO:0000313" key="2">
    <source>
        <dbReference type="Proteomes" id="UP000004221"/>
    </source>
</evidence>